<protein>
    <recommendedName>
        <fullName evidence="1">diguanylate cyclase</fullName>
        <ecNumber evidence="1">2.7.7.65</ecNumber>
    </recommendedName>
</protein>
<dbReference type="GO" id="GO:1902201">
    <property type="term" value="P:negative regulation of bacterial-type flagellum-dependent cell motility"/>
    <property type="evidence" value="ECO:0007669"/>
    <property type="project" value="TreeGrafter"/>
</dbReference>
<dbReference type="PANTHER" id="PTHR45138">
    <property type="entry name" value="REGULATORY COMPONENTS OF SENSORY TRANSDUCTION SYSTEM"/>
    <property type="match status" value="1"/>
</dbReference>
<reference evidence="5 6" key="2">
    <citation type="submission" date="2018-12" db="EMBL/GenBank/DDBJ databases">
        <title>Rhizobacter gummiphilus sp. nov., a rubber-degrading bacterium isolated from the soil of a botanical garden in Japan.</title>
        <authorList>
            <person name="Shunsuke S.S."/>
        </authorList>
    </citation>
    <scope>NUCLEOTIDE SEQUENCE [LARGE SCALE GENOMIC DNA]</scope>
    <source>
        <strain evidence="5 6">S-16</strain>
    </source>
</reference>
<dbReference type="InterPro" id="IPR029787">
    <property type="entry name" value="Nucleotide_cyclase"/>
</dbReference>
<name>A0A3N7HS28_9BURK</name>
<evidence type="ECO:0000256" key="2">
    <source>
        <dbReference type="ARBA" id="ARBA00034247"/>
    </source>
</evidence>
<dbReference type="AlphaFoldDB" id="A0A3N7HS28"/>
<dbReference type="PANTHER" id="PTHR45138:SF9">
    <property type="entry name" value="DIGUANYLATE CYCLASE DGCM-RELATED"/>
    <property type="match status" value="1"/>
</dbReference>
<dbReference type="InterPro" id="IPR011990">
    <property type="entry name" value="TPR-like_helical_dom_sf"/>
</dbReference>
<dbReference type="Proteomes" id="UP000267464">
    <property type="component" value="Unassembled WGS sequence"/>
</dbReference>
<dbReference type="SMART" id="SM00267">
    <property type="entry name" value="GGDEF"/>
    <property type="match status" value="1"/>
</dbReference>
<gene>
    <name evidence="5" type="ORF">DZC73_11765</name>
</gene>
<dbReference type="InterPro" id="IPR043128">
    <property type="entry name" value="Rev_trsase/Diguanyl_cyclase"/>
</dbReference>
<dbReference type="GO" id="GO:0005886">
    <property type="term" value="C:plasma membrane"/>
    <property type="evidence" value="ECO:0007669"/>
    <property type="project" value="TreeGrafter"/>
</dbReference>
<keyword evidence="3" id="KW-0175">Coiled coil</keyword>
<dbReference type="GO" id="GO:0052621">
    <property type="term" value="F:diguanylate cyclase activity"/>
    <property type="evidence" value="ECO:0007669"/>
    <property type="project" value="UniProtKB-EC"/>
</dbReference>
<dbReference type="SUPFAM" id="SSF55073">
    <property type="entry name" value="Nucleotide cyclase"/>
    <property type="match status" value="1"/>
</dbReference>
<dbReference type="CDD" id="cd01949">
    <property type="entry name" value="GGDEF"/>
    <property type="match status" value="1"/>
</dbReference>
<dbReference type="EC" id="2.7.7.65" evidence="1"/>
<reference evidence="5 6" key="1">
    <citation type="submission" date="2018-08" db="EMBL/GenBank/DDBJ databases">
        <authorList>
            <person name="Khan S.A."/>
            <person name="Jeon C.O."/>
            <person name="Chun B.H."/>
            <person name="Jeong S.E."/>
        </authorList>
    </citation>
    <scope>NUCLEOTIDE SEQUENCE [LARGE SCALE GENOMIC DNA]</scope>
    <source>
        <strain evidence="5 6">S-16</strain>
    </source>
</reference>
<dbReference type="SUPFAM" id="SSF48452">
    <property type="entry name" value="TPR-like"/>
    <property type="match status" value="2"/>
</dbReference>
<dbReference type="PROSITE" id="PS50887">
    <property type="entry name" value="GGDEF"/>
    <property type="match status" value="1"/>
</dbReference>
<proteinExistence type="predicted"/>
<dbReference type="FunFam" id="3.30.70.270:FF:000001">
    <property type="entry name" value="Diguanylate cyclase domain protein"/>
    <property type="match status" value="1"/>
</dbReference>
<evidence type="ECO:0000313" key="6">
    <source>
        <dbReference type="Proteomes" id="UP000267464"/>
    </source>
</evidence>
<feature type="domain" description="GGDEF" evidence="4">
    <location>
        <begin position="416"/>
        <end position="547"/>
    </location>
</feature>
<dbReference type="RefSeq" id="WP_124540462.1">
    <property type="nucleotide sequence ID" value="NZ_QUSW01000003.1"/>
</dbReference>
<evidence type="ECO:0000259" key="4">
    <source>
        <dbReference type="PROSITE" id="PS50887"/>
    </source>
</evidence>
<feature type="coiled-coil region" evidence="3">
    <location>
        <begin position="353"/>
        <end position="380"/>
    </location>
</feature>
<keyword evidence="6" id="KW-1185">Reference proteome</keyword>
<dbReference type="Gene3D" id="1.25.40.10">
    <property type="entry name" value="Tetratricopeptide repeat domain"/>
    <property type="match status" value="2"/>
</dbReference>
<evidence type="ECO:0000313" key="5">
    <source>
        <dbReference type="EMBL" id="RQP24016.1"/>
    </source>
</evidence>
<dbReference type="Pfam" id="PF00990">
    <property type="entry name" value="GGDEF"/>
    <property type="match status" value="1"/>
</dbReference>
<evidence type="ECO:0000256" key="3">
    <source>
        <dbReference type="SAM" id="Coils"/>
    </source>
</evidence>
<dbReference type="GO" id="GO:0043709">
    <property type="term" value="P:cell adhesion involved in single-species biofilm formation"/>
    <property type="evidence" value="ECO:0007669"/>
    <property type="project" value="TreeGrafter"/>
</dbReference>
<evidence type="ECO:0000256" key="1">
    <source>
        <dbReference type="ARBA" id="ARBA00012528"/>
    </source>
</evidence>
<dbReference type="NCBIfam" id="TIGR00254">
    <property type="entry name" value="GGDEF"/>
    <property type="match status" value="1"/>
</dbReference>
<dbReference type="OrthoDB" id="23692at2"/>
<comment type="caution">
    <text evidence="5">The sequence shown here is derived from an EMBL/GenBank/DDBJ whole genome shotgun (WGS) entry which is preliminary data.</text>
</comment>
<dbReference type="InterPro" id="IPR000160">
    <property type="entry name" value="GGDEF_dom"/>
</dbReference>
<dbReference type="Gene3D" id="3.30.70.270">
    <property type="match status" value="1"/>
</dbReference>
<sequence length="548" mass="60706">MQSSTVPAKESVAELLARARAARDASALAEGRDLAQRAWALSAQGGTTEDERCEAGHLLCLFHYRMGSLEALLDLGQQVVPVLKAPDRRSAKADLLRWMALAGCETGRFETALHCANDACAVSQDLGDQRQLALSLTALGACFERMGDPWQAERLMEDALLVAKEIGDPFAQLVTLNNLCAVCIGAYYVLRGGDVPAEATAALRRALGHARAAHSLLSNFGDPFFSVFVEGNLGEVLLHLGKLDDARHYLDAALQRGLEHGYGAQVWRIRCSICELMLAQGQARESHAALTALLHDMQGGDPRSTLIRVQYALYRTCKDLGWDADALEHFEAHDRLDRRRQTNQLKAQSQLFVTRVEAEQSRLQAERARLEAQIERSRAASFQADAQRDQLTGLGNRRHLDHRLPMLLEVAREQKLPLTVALVDLDHFKQINDRFGHAVGDKVLVEMAHKLRENTRTSDVLARIGGEEFLVVFADMSPEQAFEVCERLRLRVEEHHWHTLAVGLSVTLSVGLSHAPPYELATLFEEADKAMYRAKQGGRNRVALASPK</sequence>
<organism evidence="5 6">
    <name type="scientific">Piscinibacter terrae</name>
    <dbReference type="NCBI Taxonomy" id="2496871"/>
    <lineage>
        <taxon>Bacteria</taxon>
        <taxon>Pseudomonadati</taxon>
        <taxon>Pseudomonadota</taxon>
        <taxon>Betaproteobacteria</taxon>
        <taxon>Burkholderiales</taxon>
        <taxon>Sphaerotilaceae</taxon>
        <taxon>Piscinibacter</taxon>
    </lineage>
</organism>
<comment type="catalytic activity">
    <reaction evidence="2">
        <text>2 GTP = 3',3'-c-di-GMP + 2 diphosphate</text>
        <dbReference type="Rhea" id="RHEA:24898"/>
        <dbReference type="ChEBI" id="CHEBI:33019"/>
        <dbReference type="ChEBI" id="CHEBI:37565"/>
        <dbReference type="ChEBI" id="CHEBI:58805"/>
        <dbReference type="EC" id="2.7.7.65"/>
    </reaction>
</comment>
<accession>A0A3N7HS28</accession>
<dbReference type="Pfam" id="PF13424">
    <property type="entry name" value="TPR_12"/>
    <property type="match status" value="1"/>
</dbReference>
<dbReference type="EMBL" id="QUSW01000003">
    <property type="protein sequence ID" value="RQP24016.1"/>
    <property type="molecule type" value="Genomic_DNA"/>
</dbReference>
<dbReference type="InterPro" id="IPR050469">
    <property type="entry name" value="Diguanylate_Cyclase"/>
</dbReference>